<dbReference type="SUPFAM" id="SSF51735">
    <property type="entry name" value="NAD(P)-binding Rossmann-fold domains"/>
    <property type="match status" value="1"/>
</dbReference>
<name>A0A936YSZ0_9HYPH</name>
<accession>A0A936YSZ0</accession>
<evidence type="ECO:0000313" key="3">
    <source>
        <dbReference type="Proteomes" id="UP000633219"/>
    </source>
</evidence>
<feature type="domain" description="2,4-diaminopentanoate dehydrogenase C-terminal" evidence="1">
    <location>
        <begin position="147"/>
        <end position="324"/>
    </location>
</feature>
<sequence length="338" mass="37079">MSLRPIRAIVYGLGSVGRVTVRYLQEKNVEVVAAYVRTIEGKDFSAPELSGVEICQPHVPFEKFGADIVLMTHCSHLADLYEPAVRAAKAGLDVVTIAEDAFEPFYIDHETPVARELDAIFRANGKTLVSVGVQDTFWYAQPLSFLASVQRVDRLIGKNICDLGAFGSVGGHGDQIGLTKDEFYAGGHDKPSGHRGIFEVALRPLVRAMGLGIKSTKVDNEPILAERDMPHARTERPIKAGTTCGFMERVVFELEDGVTAEGQFIMQHLPEGATAFNEWIVEGVPNMNMRTDNFLGDVITPASLVNRVRDTMDAEPGFLSVDQLKPARYFPTLARCNG</sequence>
<dbReference type="AlphaFoldDB" id="A0A936YSZ0"/>
<dbReference type="Pfam" id="PF19328">
    <property type="entry name" value="DAP_DH_C"/>
    <property type="match status" value="1"/>
</dbReference>
<proteinExistence type="predicted"/>
<gene>
    <name evidence="2" type="ORF">JJB09_19660</name>
</gene>
<reference evidence="2" key="1">
    <citation type="submission" date="2021-01" db="EMBL/GenBank/DDBJ databases">
        <title>Rhizobium sp. strain KVB221 16S ribosomal RNA gene Genome sequencing and assembly.</title>
        <authorList>
            <person name="Kang M."/>
        </authorList>
    </citation>
    <scope>NUCLEOTIDE SEQUENCE</scope>
    <source>
        <strain evidence="2">KVB221</strain>
    </source>
</reference>
<dbReference type="EMBL" id="JAEQNC010000012">
    <property type="protein sequence ID" value="MBL0374246.1"/>
    <property type="molecule type" value="Genomic_DNA"/>
</dbReference>
<evidence type="ECO:0000313" key="2">
    <source>
        <dbReference type="EMBL" id="MBL0374246.1"/>
    </source>
</evidence>
<protein>
    <recommendedName>
        <fullName evidence="1">2,4-diaminopentanoate dehydrogenase C-terminal domain-containing protein</fullName>
    </recommendedName>
</protein>
<comment type="caution">
    <text evidence="2">The sequence shown here is derived from an EMBL/GenBank/DDBJ whole genome shotgun (WGS) entry which is preliminary data.</text>
</comment>
<keyword evidence="3" id="KW-1185">Reference proteome</keyword>
<dbReference type="RefSeq" id="WP_201662270.1">
    <property type="nucleotide sequence ID" value="NZ_JAEQNC010000012.1"/>
</dbReference>
<dbReference type="Proteomes" id="UP000633219">
    <property type="component" value="Unassembled WGS sequence"/>
</dbReference>
<dbReference type="InterPro" id="IPR045760">
    <property type="entry name" value="DAP_DH_C"/>
</dbReference>
<dbReference type="InterPro" id="IPR036291">
    <property type="entry name" value="NAD(P)-bd_dom_sf"/>
</dbReference>
<organism evidence="2 3">
    <name type="scientific">Rhizobium setariae</name>
    <dbReference type="NCBI Taxonomy" id="2801340"/>
    <lineage>
        <taxon>Bacteria</taxon>
        <taxon>Pseudomonadati</taxon>
        <taxon>Pseudomonadota</taxon>
        <taxon>Alphaproteobacteria</taxon>
        <taxon>Hyphomicrobiales</taxon>
        <taxon>Rhizobiaceae</taxon>
        <taxon>Rhizobium/Agrobacterium group</taxon>
        <taxon>Rhizobium</taxon>
    </lineage>
</organism>
<evidence type="ECO:0000259" key="1">
    <source>
        <dbReference type="Pfam" id="PF19328"/>
    </source>
</evidence>
<dbReference type="CDD" id="cd24146">
    <property type="entry name" value="nat-AmDH_N_like"/>
    <property type="match status" value="1"/>
</dbReference>